<evidence type="ECO:0000256" key="10">
    <source>
        <dbReference type="ARBA" id="ARBA00022840"/>
    </source>
</evidence>
<feature type="transmembrane region" description="Helical" evidence="15">
    <location>
        <begin position="310"/>
        <end position="331"/>
    </location>
</feature>
<accession>A0A812NGI0</accession>
<dbReference type="GO" id="GO:0020037">
    <property type="term" value="F:heme binding"/>
    <property type="evidence" value="ECO:0007669"/>
    <property type="project" value="InterPro"/>
</dbReference>
<dbReference type="InterPro" id="IPR004329">
    <property type="entry name" value="CcmE"/>
</dbReference>
<dbReference type="Gene3D" id="2.40.50.140">
    <property type="entry name" value="Nucleic acid-binding proteins"/>
    <property type="match status" value="1"/>
</dbReference>
<dbReference type="OrthoDB" id="8299755at2759"/>
<feature type="transmembrane region" description="Helical" evidence="15">
    <location>
        <begin position="343"/>
        <end position="361"/>
    </location>
</feature>
<feature type="transmembrane region" description="Helical" evidence="15">
    <location>
        <begin position="406"/>
        <end position="425"/>
    </location>
</feature>
<dbReference type="NCBIfam" id="TIGR01191">
    <property type="entry name" value="ccmC"/>
    <property type="match status" value="1"/>
</dbReference>
<feature type="transmembrane region" description="Helical" evidence="15">
    <location>
        <begin position="198"/>
        <end position="221"/>
    </location>
</feature>
<feature type="transmembrane region" description="Helical" evidence="15">
    <location>
        <begin position="499"/>
        <end position="518"/>
    </location>
</feature>
<evidence type="ECO:0000256" key="11">
    <source>
        <dbReference type="ARBA" id="ARBA00022989"/>
    </source>
</evidence>
<evidence type="ECO:0000256" key="15">
    <source>
        <dbReference type="SAM" id="Phobius"/>
    </source>
</evidence>
<feature type="transmembrane region" description="Helical" evidence="15">
    <location>
        <begin position="863"/>
        <end position="883"/>
    </location>
</feature>
<feature type="transmembrane region" description="Helical" evidence="15">
    <location>
        <begin position="368"/>
        <end position="386"/>
    </location>
</feature>
<dbReference type="InterPro" id="IPR003544">
    <property type="entry name" value="Cyt_c_biogenesis_CcmB"/>
</dbReference>
<dbReference type="Proteomes" id="UP000649617">
    <property type="component" value="Unassembled WGS sequence"/>
</dbReference>
<comment type="caution">
    <text evidence="17">The sequence shown here is derived from an EMBL/GenBank/DDBJ whole genome shotgun (WGS) entry which is preliminary data.</text>
</comment>
<keyword evidence="5" id="KW-0997">Cell inner membrane</keyword>
<dbReference type="InterPro" id="IPR005895">
    <property type="entry name" value="ABC_transptr_haem_export_CcmA"/>
</dbReference>
<feature type="transmembrane region" description="Helical" evidence="15">
    <location>
        <begin position="542"/>
        <end position="562"/>
    </location>
</feature>
<dbReference type="GO" id="GO:0005524">
    <property type="term" value="F:ATP binding"/>
    <property type="evidence" value="ECO:0007669"/>
    <property type="project" value="UniProtKB-KW"/>
</dbReference>
<dbReference type="NCBIfam" id="TIGR00353">
    <property type="entry name" value="nrfE"/>
    <property type="match status" value="1"/>
</dbReference>
<dbReference type="NCBIfam" id="TIGR01189">
    <property type="entry name" value="ccmA"/>
    <property type="match status" value="1"/>
</dbReference>
<feature type="transmembrane region" description="Helical" evidence="15">
    <location>
        <begin position="432"/>
        <end position="450"/>
    </location>
</feature>
<feature type="transmembrane region" description="Helical" evidence="15">
    <location>
        <begin position="962"/>
        <end position="981"/>
    </location>
</feature>
<comment type="similarity">
    <text evidence="3">Belongs to the CcmB/CycW/HelB family.</text>
</comment>
<dbReference type="InterPro" id="IPR003568">
    <property type="entry name" value="Cyt_c_biogenesis_CcmF"/>
</dbReference>
<dbReference type="InterPro" id="IPR036127">
    <property type="entry name" value="CcmE-like_sf"/>
</dbReference>
<comment type="subcellular location">
    <subcellularLocation>
        <location evidence="1">Cell inner membrane</location>
        <topology evidence="1">Multi-pass membrane protein</topology>
    </subcellularLocation>
</comment>
<feature type="domain" description="ABC transporter" evidence="16">
    <location>
        <begin position="3"/>
        <end position="226"/>
    </location>
</feature>
<dbReference type="GO" id="GO:0015232">
    <property type="term" value="F:heme transmembrane transporter activity"/>
    <property type="evidence" value="ECO:0007669"/>
    <property type="project" value="InterPro"/>
</dbReference>
<dbReference type="SUPFAM" id="SSF82093">
    <property type="entry name" value="Heme chaperone CcmE"/>
    <property type="match status" value="1"/>
</dbReference>
<dbReference type="InterPro" id="IPR012340">
    <property type="entry name" value="NA-bd_OB-fold"/>
</dbReference>
<dbReference type="EMBL" id="CAJNIZ010011112">
    <property type="protein sequence ID" value="CAE7311902.1"/>
    <property type="molecule type" value="Genomic_DNA"/>
</dbReference>
<feature type="transmembrane region" description="Helical" evidence="15">
    <location>
        <begin position="1040"/>
        <end position="1063"/>
    </location>
</feature>
<evidence type="ECO:0000313" key="17">
    <source>
        <dbReference type="EMBL" id="CAE7311902.1"/>
    </source>
</evidence>
<keyword evidence="13 15" id="KW-0472">Membrane</keyword>
<dbReference type="PANTHER" id="PTHR43653">
    <property type="entry name" value="CYTOCHROME C ASSEMBLY PROTEIN-RELATED"/>
    <property type="match status" value="1"/>
</dbReference>
<evidence type="ECO:0000256" key="7">
    <source>
        <dbReference type="ARBA" id="ARBA00022723"/>
    </source>
</evidence>
<feature type="transmembrane region" description="Helical" evidence="15">
    <location>
        <begin position="241"/>
        <end position="262"/>
    </location>
</feature>
<evidence type="ECO:0000313" key="18">
    <source>
        <dbReference type="Proteomes" id="UP000649617"/>
    </source>
</evidence>
<feature type="transmembrane region" description="Helical" evidence="15">
    <location>
        <begin position="1297"/>
        <end position="1314"/>
    </location>
</feature>
<dbReference type="InterPro" id="IPR003439">
    <property type="entry name" value="ABC_transporter-like_ATP-bd"/>
</dbReference>
<keyword evidence="10" id="KW-0067">ATP-binding</keyword>
<keyword evidence="6 15" id="KW-0812">Transmembrane</keyword>
<sequence>MLLSLNQLVCTREELPLFEPLTAQLNVGDCVELLGPNGAGKTTLLRTLGGLYSQFHGTYDCTDFLFQGHPMGLDELMTPLENLAWFAGLEGRTLAEDLAAELLREVGMINFAMTPCQQLSQGQQRRVTMSRWLLSNARLWLLDEPYTSLDKDGQVLLNQLLSRHCDKGGAVLAATHLPLQVVDKGELVLQPVSDNTRALYGGAVLWLIVLLTNMLSLDSLFRRDFDNGTLEQMMVTADVPLLAVLVKIIVQWLGTGFLIVLLSPLLCLFLGLPASAIAKTALLLLAGTPALSLLGAVGAAMTVGFARGGVLLGLLVLPLFLPVLVFGASAVSSEVAGISADAQLYWLAFISMVALLIGPFATTAGFGVFALLLLGVGIVWGLAFAPPDYQQGNSFRIMYVHVPAAMVAQSVYISMGVAGLVLFVWRMKVADIAIAACLPFGILLTSLALFSGGVWGRPTWGTWWEWDGRTVSTLVLLFLYIGIFALREAILDSQMRARASALVAMVGTINIPIIKYSVEWWNTLHQPASITLTEKPTMPAEMWLPLLVMVLGMYCFAGHNIITRMRLEILRRESGTRWVRNLVLPVVDGTAPLERTIRAGGMVKDGSVARDPESLQVEFTITDHMGSDFVVAFTGILPDLFREGQGIIVQGELDQQRKFMAREVLAKHDENYMPPELMDMVAESGVTMIAELGQLSLALAACLALTAAAAGLFAHGPGTQLLRQSTVSMVVGQFVFAAVAFAALVYSFATDDFSVSYVATHSNSLLPLPYKISATWGGHEGSFLLWILIMTLWMLLLTLRRDNYPVRFFSRVLGTMSLMNLGFLCFALFTSNPFERLIPMTPADGADLNPLLQDFGLIVHPPLLYAGYVGLAVPFSFAVAALLERRVDAAWARWSRPWTNFAWAFLSVGIALGSWWAYYELGWGGWWFWDPVENASFMPWLAATALIHSLAVTEKRGTFKSWTLLLAIAGFSLSLLGAFIVRSGVLTSVHAFAVDPERGMYILIFLALVVGGSLTLYGLRAAGERADVGFKILSREFFMLINNVILVVSLAVVMWGTLAPIGYEAISGGRISIGVPFFNMFFVPLMLLLGVAVALVPVLNWKRTPWQSLKGTLTAALPVSALLGGVWWYTTDPKSAGVLAALIIALWIVATHLIDVVKRLRTSRSLPLAYVGMSMAHIGFAVSVLGIAITATQSVEDDVRMAPNDVTTLGVEEVRFLGVREVQGPNYVAQQGVFVITNGGRTFELRPEKRRYLAGGNIMTEAGIDAGLFADTYISLGEPLGGGAWAVRLHYKPMVRWVWLGALLFALGGMLAVMDKRYRKLRTRRDVPIKAALGSGSAG</sequence>
<feature type="transmembrane region" description="Helical" evidence="15">
    <location>
        <begin position="783"/>
        <end position="800"/>
    </location>
</feature>
<dbReference type="SUPFAM" id="SSF52540">
    <property type="entry name" value="P-loop containing nucleoside triphosphate hydrolases"/>
    <property type="match status" value="1"/>
</dbReference>
<dbReference type="GO" id="GO:0017003">
    <property type="term" value="P:protein-heme linkage"/>
    <property type="evidence" value="ECO:0007669"/>
    <property type="project" value="InterPro"/>
</dbReference>
<feature type="transmembrane region" description="Helical" evidence="15">
    <location>
        <begin position="812"/>
        <end position="830"/>
    </location>
</feature>
<dbReference type="PROSITE" id="PS00211">
    <property type="entry name" value="ABC_TRANSPORTER_1"/>
    <property type="match status" value="1"/>
</dbReference>
<keyword evidence="12" id="KW-0408">Iron</keyword>
<dbReference type="Pfam" id="PF03100">
    <property type="entry name" value="CcmE"/>
    <property type="match status" value="1"/>
</dbReference>
<dbReference type="Gene3D" id="3.40.50.300">
    <property type="entry name" value="P-loop containing nucleotide triphosphate hydrolases"/>
    <property type="match status" value="1"/>
</dbReference>
<evidence type="ECO:0000256" key="2">
    <source>
        <dbReference type="ARBA" id="ARBA00009186"/>
    </source>
</evidence>
<evidence type="ECO:0000256" key="14">
    <source>
        <dbReference type="ARBA" id="ARBA00037230"/>
    </source>
</evidence>
<reference evidence="17" key="1">
    <citation type="submission" date="2021-02" db="EMBL/GenBank/DDBJ databases">
        <authorList>
            <person name="Dougan E. K."/>
            <person name="Rhodes N."/>
            <person name="Thang M."/>
            <person name="Chan C."/>
        </authorList>
    </citation>
    <scope>NUCLEOTIDE SEQUENCE</scope>
</reference>
<dbReference type="FunFam" id="2.40.50.140:FF:000104">
    <property type="entry name" value="Cytochrome c-type biogenesis protein CcmE"/>
    <property type="match status" value="1"/>
</dbReference>
<evidence type="ECO:0000259" key="16">
    <source>
        <dbReference type="PROSITE" id="PS50893"/>
    </source>
</evidence>
<dbReference type="PRINTS" id="PR01411">
    <property type="entry name" value="CCMFBIOGNSIS"/>
</dbReference>
<keyword evidence="8" id="KW-0547">Nucleotide-binding</keyword>
<dbReference type="InterPro" id="IPR003567">
    <property type="entry name" value="Cyt_c_biogenesis"/>
</dbReference>
<evidence type="ECO:0000256" key="8">
    <source>
        <dbReference type="ARBA" id="ARBA00022741"/>
    </source>
</evidence>
<keyword evidence="7" id="KW-0479">Metal-binding</keyword>
<dbReference type="InterPro" id="IPR003557">
    <property type="entry name" value="Cyt_c_biogenesis_CcmC"/>
</dbReference>
<feature type="transmembrane region" description="Helical" evidence="15">
    <location>
        <begin position="1075"/>
        <end position="1099"/>
    </location>
</feature>
<name>A0A812NGI0_SYMPI</name>
<evidence type="ECO:0000256" key="4">
    <source>
        <dbReference type="ARBA" id="ARBA00022475"/>
    </source>
</evidence>
<comment type="similarity">
    <text evidence="2">Belongs to the CcmF/CycK/Ccl1/NrfE/CcsA family.</text>
</comment>
<dbReference type="InterPro" id="IPR032523">
    <property type="entry name" value="CcmF_C"/>
</dbReference>
<keyword evidence="4" id="KW-1003">Cell membrane</keyword>
<feature type="transmembrane region" description="Helical" evidence="15">
    <location>
        <begin position="1136"/>
        <end position="1156"/>
    </location>
</feature>
<dbReference type="InterPro" id="IPR003593">
    <property type="entry name" value="AAA+_ATPase"/>
</dbReference>
<evidence type="ECO:0000256" key="1">
    <source>
        <dbReference type="ARBA" id="ARBA00004429"/>
    </source>
</evidence>
<feature type="transmembrane region" description="Helical" evidence="15">
    <location>
        <begin position="470"/>
        <end position="487"/>
    </location>
</feature>
<feature type="transmembrane region" description="Helical" evidence="15">
    <location>
        <begin position="730"/>
        <end position="749"/>
    </location>
</feature>
<keyword evidence="11 15" id="KW-1133">Transmembrane helix</keyword>
<keyword evidence="18" id="KW-1185">Reference proteome</keyword>
<evidence type="ECO:0000256" key="3">
    <source>
        <dbReference type="ARBA" id="ARBA00010544"/>
    </source>
</evidence>
<dbReference type="PRINTS" id="PR01410">
    <property type="entry name" value="CCBIOGENESIS"/>
</dbReference>
<protein>
    <submittedName>
        <fullName evidence="17">CcmF protein</fullName>
    </submittedName>
</protein>
<evidence type="ECO:0000256" key="5">
    <source>
        <dbReference type="ARBA" id="ARBA00022519"/>
    </source>
</evidence>
<gene>
    <name evidence="17" type="primary">ccmF</name>
    <name evidence="17" type="ORF">SPIL2461_LOCUS7079</name>
</gene>
<evidence type="ECO:0000256" key="9">
    <source>
        <dbReference type="ARBA" id="ARBA00022748"/>
    </source>
</evidence>
<dbReference type="GO" id="GO:0016887">
    <property type="term" value="F:ATP hydrolysis activity"/>
    <property type="evidence" value="ECO:0007669"/>
    <property type="project" value="InterPro"/>
</dbReference>
<dbReference type="InterPro" id="IPR027417">
    <property type="entry name" value="P-loop_NTPase"/>
</dbReference>
<dbReference type="Pfam" id="PF16327">
    <property type="entry name" value="CcmF_C"/>
    <property type="match status" value="1"/>
</dbReference>
<dbReference type="HAMAP" id="MF_01959">
    <property type="entry name" value="CcmE"/>
    <property type="match status" value="1"/>
</dbReference>
<proteinExistence type="inferred from homology"/>
<dbReference type="NCBIfam" id="NF007691">
    <property type="entry name" value="PRK10369.1"/>
    <property type="match status" value="1"/>
</dbReference>
<dbReference type="Pfam" id="PF01578">
    <property type="entry name" value="Cytochrom_C_asm"/>
    <property type="match status" value="1"/>
</dbReference>
<dbReference type="GO" id="GO:0017004">
    <property type="term" value="P:cytochrome complex assembly"/>
    <property type="evidence" value="ECO:0007669"/>
    <property type="project" value="UniProtKB-KW"/>
</dbReference>
<evidence type="ECO:0000256" key="13">
    <source>
        <dbReference type="ARBA" id="ARBA00023136"/>
    </source>
</evidence>
<feature type="transmembrane region" description="Helical" evidence="15">
    <location>
        <begin position="1168"/>
        <end position="1191"/>
    </location>
</feature>
<feature type="transmembrane region" description="Helical" evidence="15">
    <location>
        <begin position="937"/>
        <end position="953"/>
    </location>
</feature>
<feature type="transmembrane region" description="Helical" evidence="15">
    <location>
        <begin position="898"/>
        <end position="917"/>
    </location>
</feature>
<dbReference type="SMART" id="SM00382">
    <property type="entry name" value="AAA"/>
    <property type="match status" value="1"/>
</dbReference>
<organism evidence="17 18">
    <name type="scientific">Symbiodinium pilosum</name>
    <name type="common">Dinoflagellate</name>
    <dbReference type="NCBI Taxonomy" id="2952"/>
    <lineage>
        <taxon>Eukaryota</taxon>
        <taxon>Sar</taxon>
        <taxon>Alveolata</taxon>
        <taxon>Dinophyceae</taxon>
        <taxon>Suessiales</taxon>
        <taxon>Symbiodiniaceae</taxon>
        <taxon>Symbiodinium</taxon>
    </lineage>
</organism>
<dbReference type="Pfam" id="PF03379">
    <property type="entry name" value="CcmB"/>
    <property type="match status" value="1"/>
</dbReference>
<dbReference type="InterPro" id="IPR002541">
    <property type="entry name" value="Cyt_c_assembly"/>
</dbReference>
<dbReference type="Pfam" id="PF00005">
    <property type="entry name" value="ABC_tran"/>
    <property type="match status" value="1"/>
</dbReference>
<comment type="function">
    <text evidence="14">Required for the biogenesis of c-type cytochromes. Possible subunit of a heme lyase.</text>
</comment>
<evidence type="ECO:0000256" key="12">
    <source>
        <dbReference type="ARBA" id="ARBA00023004"/>
    </source>
</evidence>
<dbReference type="PROSITE" id="PS50893">
    <property type="entry name" value="ABC_TRANSPORTER_2"/>
    <property type="match status" value="1"/>
</dbReference>
<feature type="transmembrane region" description="Helical" evidence="15">
    <location>
        <begin position="1111"/>
        <end position="1130"/>
    </location>
</feature>
<keyword evidence="9" id="KW-0201">Cytochrome c-type biogenesis</keyword>
<dbReference type="GO" id="GO:0046872">
    <property type="term" value="F:metal ion binding"/>
    <property type="evidence" value="ECO:0007669"/>
    <property type="project" value="UniProtKB-KW"/>
</dbReference>
<dbReference type="GO" id="GO:0005886">
    <property type="term" value="C:plasma membrane"/>
    <property type="evidence" value="ECO:0007669"/>
    <property type="project" value="UniProtKB-SubCell"/>
</dbReference>
<dbReference type="InterPro" id="IPR017871">
    <property type="entry name" value="ABC_transporter-like_CS"/>
</dbReference>
<feature type="transmembrane region" description="Helical" evidence="15">
    <location>
        <begin position="1001"/>
        <end position="1019"/>
    </location>
</feature>
<feature type="transmembrane region" description="Helical" evidence="15">
    <location>
        <begin position="282"/>
        <end position="303"/>
    </location>
</feature>
<evidence type="ECO:0000256" key="6">
    <source>
        <dbReference type="ARBA" id="ARBA00022692"/>
    </source>
</evidence>
<dbReference type="PANTHER" id="PTHR43653:SF1">
    <property type="entry name" value="CYTOCHROME C-TYPE BIOGENESIS PROTEIN CCMF"/>
    <property type="match status" value="1"/>
</dbReference>